<proteinExistence type="inferred from homology"/>
<dbReference type="EC" id="6.1.1.19" evidence="2"/>
<protein>
    <recommendedName>
        <fullName evidence="2">arginine--tRNA ligase</fullName>
        <ecNumber evidence="2">6.1.1.19</ecNumber>
    </recommendedName>
</protein>
<keyword evidence="3" id="KW-0436">Ligase</keyword>
<dbReference type="Gene3D" id="3.40.50.620">
    <property type="entry name" value="HUPs"/>
    <property type="match status" value="1"/>
</dbReference>
<dbReference type="PANTHER" id="PTHR11956">
    <property type="entry name" value="ARGINYL-TRNA SYNTHETASE"/>
    <property type="match status" value="1"/>
</dbReference>
<evidence type="ECO:0000313" key="8">
    <source>
        <dbReference type="EMBL" id="MEK8129951.1"/>
    </source>
</evidence>
<evidence type="ECO:0000256" key="3">
    <source>
        <dbReference type="ARBA" id="ARBA00022598"/>
    </source>
</evidence>
<evidence type="ECO:0000256" key="5">
    <source>
        <dbReference type="ARBA" id="ARBA00022840"/>
    </source>
</evidence>
<evidence type="ECO:0000259" key="7">
    <source>
        <dbReference type="SMART" id="SM00836"/>
    </source>
</evidence>
<dbReference type="RefSeq" id="WP_341417073.1">
    <property type="nucleotide sequence ID" value="NZ_JBBPCC010000012.1"/>
</dbReference>
<dbReference type="SMART" id="SM00836">
    <property type="entry name" value="DALR_1"/>
    <property type="match status" value="1"/>
</dbReference>
<dbReference type="InterPro" id="IPR009080">
    <property type="entry name" value="tRNAsynth_Ia_anticodon-bd"/>
</dbReference>
<comment type="catalytic activity">
    <reaction evidence="6">
        <text>tRNA(Arg) + L-arginine + ATP = L-arginyl-tRNA(Arg) + AMP + diphosphate</text>
        <dbReference type="Rhea" id="RHEA:20301"/>
        <dbReference type="Rhea" id="RHEA-COMP:9658"/>
        <dbReference type="Rhea" id="RHEA-COMP:9673"/>
        <dbReference type="ChEBI" id="CHEBI:30616"/>
        <dbReference type="ChEBI" id="CHEBI:32682"/>
        <dbReference type="ChEBI" id="CHEBI:33019"/>
        <dbReference type="ChEBI" id="CHEBI:78442"/>
        <dbReference type="ChEBI" id="CHEBI:78513"/>
        <dbReference type="ChEBI" id="CHEBI:456215"/>
        <dbReference type="EC" id="6.1.1.19"/>
    </reaction>
</comment>
<evidence type="ECO:0000313" key="9">
    <source>
        <dbReference type="Proteomes" id="UP001469365"/>
    </source>
</evidence>
<reference evidence="8 9" key="1">
    <citation type="submission" date="2024-04" db="EMBL/GenBank/DDBJ databases">
        <title>draft genome sequnece of Paenibacillus filicis.</title>
        <authorList>
            <person name="Kim D.-U."/>
        </authorList>
    </citation>
    <scope>NUCLEOTIDE SEQUENCE [LARGE SCALE GENOMIC DNA]</scope>
    <source>
        <strain evidence="8 9">KACC14197</strain>
    </source>
</reference>
<sequence>MHNYIDDLGNQLADTLVAMKQVRTEDSYVRFGDYCWDIYAGVNQAYQETPELLEERVRVLHELEAGEAGTSWLGLLVAERIVREHLEEMGQFGIGYDVLVWESRIVREGFWSKAFELLQGTSVFRQETEGRLAGCWVLKQAGSGEEKRGEEDYQTDKVLVRSNGILTYTAKDIAYHLWKFGLLGRDFSYRLFAPGLWTTAADGFPRPELGRADLVINVIDQRQEYPQEMVRQALLALGYEGQAERLEHVSYGVVSLSPGTAEGLGVNTSEGKRSYPMSGRQGIGVRIGDFLQRMEGVVEGRRSRASGLSSREIAAASIRYYLLRFHMQTEVIFDLDQAAEISGNTGVYLLYAYARACSILSKAGPGAASASSAIPAGAEPQEYALLRHLLYWPEVLEKAARELAPHLLCTYAYELSGLFNHFYAACPILQEQEPLRSFRLQLTEGYRTTMRDALDVLGLPAPEEL</sequence>
<comment type="similarity">
    <text evidence="1">Belongs to the class-I aminoacyl-tRNA synthetase family.</text>
</comment>
<evidence type="ECO:0000256" key="4">
    <source>
        <dbReference type="ARBA" id="ARBA00022741"/>
    </source>
</evidence>
<dbReference type="EMBL" id="JBBPCC010000012">
    <property type="protein sequence ID" value="MEK8129951.1"/>
    <property type="molecule type" value="Genomic_DNA"/>
</dbReference>
<evidence type="ECO:0000256" key="6">
    <source>
        <dbReference type="ARBA" id="ARBA00049339"/>
    </source>
</evidence>
<evidence type="ECO:0000256" key="1">
    <source>
        <dbReference type="ARBA" id="ARBA00005594"/>
    </source>
</evidence>
<dbReference type="Gene3D" id="1.10.730.10">
    <property type="entry name" value="Isoleucyl-tRNA Synthetase, Domain 1"/>
    <property type="match status" value="1"/>
</dbReference>
<dbReference type="SUPFAM" id="SSF47323">
    <property type="entry name" value="Anticodon-binding domain of a subclass of class I aminoacyl-tRNA synthetases"/>
    <property type="match status" value="1"/>
</dbReference>
<keyword evidence="5" id="KW-0067">ATP-binding</keyword>
<evidence type="ECO:0000256" key="2">
    <source>
        <dbReference type="ARBA" id="ARBA00012837"/>
    </source>
</evidence>
<dbReference type="InterPro" id="IPR001278">
    <property type="entry name" value="Arg-tRNA-ligase"/>
</dbReference>
<comment type="caution">
    <text evidence="8">The sequence shown here is derived from an EMBL/GenBank/DDBJ whole genome shotgun (WGS) entry which is preliminary data.</text>
</comment>
<dbReference type="InterPro" id="IPR014729">
    <property type="entry name" value="Rossmann-like_a/b/a_fold"/>
</dbReference>
<accession>A0ABU9DM67</accession>
<organism evidence="8 9">
    <name type="scientific">Paenibacillus filicis</name>
    <dbReference type="NCBI Taxonomy" id="669464"/>
    <lineage>
        <taxon>Bacteria</taxon>
        <taxon>Bacillati</taxon>
        <taxon>Bacillota</taxon>
        <taxon>Bacilli</taxon>
        <taxon>Bacillales</taxon>
        <taxon>Paenibacillaceae</taxon>
        <taxon>Paenibacillus</taxon>
    </lineage>
</organism>
<feature type="domain" description="DALR anticodon binding" evidence="7">
    <location>
        <begin position="349"/>
        <end position="465"/>
    </location>
</feature>
<keyword evidence="4" id="KW-0547">Nucleotide-binding</keyword>
<dbReference type="PANTHER" id="PTHR11956:SF5">
    <property type="entry name" value="ARGININE--TRNA LIGASE, CYTOPLASMIC"/>
    <property type="match status" value="1"/>
</dbReference>
<dbReference type="Proteomes" id="UP001469365">
    <property type="component" value="Unassembled WGS sequence"/>
</dbReference>
<gene>
    <name evidence="8" type="ORF">WMW72_18775</name>
</gene>
<keyword evidence="9" id="KW-1185">Reference proteome</keyword>
<dbReference type="Pfam" id="PF05746">
    <property type="entry name" value="DALR_1"/>
    <property type="match status" value="1"/>
</dbReference>
<name>A0ABU9DM67_9BACL</name>
<dbReference type="SUPFAM" id="SSF52374">
    <property type="entry name" value="Nucleotidylyl transferase"/>
    <property type="match status" value="1"/>
</dbReference>
<dbReference type="InterPro" id="IPR008909">
    <property type="entry name" value="DALR_anticod-bd"/>
</dbReference>